<name>M1VB21_CYAM1</name>
<dbReference type="InterPro" id="IPR008254">
    <property type="entry name" value="Flavodoxin/NO_synth"/>
</dbReference>
<dbReference type="Pfam" id="PF00667">
    <property type="entry name" value="FAD_binding_1"/>
    <property type="match status" value="1"/>
</dbReference>
<keyword evidence="7" id="KW-0560">Oxidoreductase</keyword>
<dbReference type="GO" id="GO:0010181">
    <property type="term" value="F:FMN binding"/>
    <property type="evidence" value="ECO:0007669"/>
    <property type="project" value="InterPro"/>
</dbReference>
<dbReference type="GeneID" id="16993108"/>
<dbReference type="OrthoDB" id="1856718at2759"/>
<evidence type="ECO:0000256" key="5">
    <source>
        <dbReference type="ARBA" id="ARBA00022827"/>
    </source>
</evidence>
<dbReference type="GO" id="GO:0016491">
    <property type="term" value="F:oxidoreductase activity"/>
    <property type="evidence" value="ECO:0007669"/>
    <property type="project" value="UniProtKB-KW"/>
</dbReference>
<evidence type="ECO:0000256" key="4">
    <source>
        <dbReference type="ARBA" id="ARBA00022643"/>
    </source>
</evidence>
<dbReference type="Gene3D" id="3.40.50.80">
    <property type="entry name" value="Nucleotide-binding domain of ferredoxin-NADP reductase (FNR) module"/>
    <property type="match status" value="1"/>
</dbReference>
<protein>
    <submittedName>
        <fullName evidence="10">Probable NADPH-dependent FMN and FAD containing oxidoreductase</fullName>
    </submittedName>
</protein>
<dbReference type="GO" id="GO:0050660">
    <property type="term" value="F:flavin adenine dinucleotide binding"/>
    <property type="evidence" value="ECO:0007669"/>
    <property type="project" value="TreeGrafter"/>
</dbReference>
<dbReference type="PANTHER" id="PTHR19384:SF10">
    <property type="entry name" value="NADPH-DEPENDENT DIFLAVIN OXIDOREDUCTASE 1"/>
    <property type="match status" value="1"/>
</dbReference>
<dbReference type="GO" id="GO:0005829">
    <property type="term" value="C:cytosol"/>
    <property type="evidence" value="ECO:0007669"/>
    <property type="project" value="TreeGrafter"/>
</dbReference>
<dbReference type="SUPFAM" id="SSF52218">
    <property type="entry name" value="Flavoproteins"/>
    <property type="match status" value="1"/>
</dbReference>
<evidence type="ECO:0000259" key="8">
    <source>
        <dbReference type="PROSITE" id="PS50902"/>
    </source>
</evidence>
<keyword evidence="11" id="KW-1185">Reference proteome</keyword>
<dbReference type="PROSITE" id="PS50902">
    <property type="entry name" value="FLAVODOXIN_LIKE"/>
    <property type="match status" value="1"/>
</dbReference>
<dbReference type="Gene3D" id="3.40.50.360">
    <property type="match status" value="1"/>
</dbReference>
<evidence type="ECO:0000256" key="1">
    <source>
        <dbReference type="ARBA" id="ARBA00001917"/>
    </source>
</evidence>
<dbReference type="Gramene" id="CMF020CT">
    <property type="protein sequence ID" value="CMF020CT"/>
    <property type="gene ID" value="CMF020C"/>
</dbReference>
<dbReference type="SUPFAM" id="SSF52343">
    <property type="entry name" value="Ferredoxin reductase-like, C-terminal NADP-linked domain"/>
    <property type="match status" value="1"/>
</dbReference>
<dbReference type="EMBL" id="AP006488">
    <property type="protein sequence ID" value="BAM79412.1"/>
    <property type="molecule type" value="Genomic_DNA"/>
</dbReference>
<evidence type="ECO:0000256" key="6">
    <source>
        <dbReference type="ARBA" id="ARBA00022857"/>
    </source>
</evidence>
<dbReference type="RefSeq" id="XP_005535698.1">
    <property type="nucleotide sequence ID" value="XM_005535641.1"/>
</dbReference>
<dbReference type="Pfam" id="PF00258">
    <property type="entry name" value="Flavodoxin_1"/>
    <property type="match status" value="1"/>
</dbReference>
<sequence length="575" mass="64831">MDDEFLEHALVVYGSQSGNAADAAATLAEAIGPGADCRSAQFYDPENLPFESVVLFVVSTYGDGEPPDNFAAFWRFLRKRRLPANWLRAVRYAVFGLGDRSYPKFNAVARRLDVRLAQLGATRIQPIGLGDGALWEDAFNEWLTSLLGAQRMEAYRRRQQQRQQRIAPSRWHLRPVNREAVFLDARELALDDTYPDEKHVVLFRFLVGRSGSAGPIFMPGDVAYLVPQNRPSAVDAFFQLFPSWDPNEVFWIENLTGERVRARSLVQRLFDLNGIPRRRFLRQLACFATEAHEQRRLLEIADSAAAYASYILHEQRTVLLVLRDFPSARFPSLAHALEVMPRMQPRGYSIATDMRDAAKAASPEDNALVEICVRLVRYATPLRRLRIGTMSGCLRNLQSGDSVCLWIQPGTLRLPADPECPMLMVAVGTGIGVFRCMTSHLATISTTRLPSNKILVYGCRNDTADDLFRENWPSSVVQRLPAYSRPRDGRPKCYVQDRIRQDADLIYETCFKGTDRSQRVHIMVAGSSSTSMPAEVRRAILEAVLCSRAGLSASEAEQMLSLMAMQGRYMVEVWD</sequence>
<evidence type="ECO:0000256" key="7">
    <source>
        <dbReference type="ARBA" id="ARBA00023002"/>
    </source>
</evidence>
<dbReference type="PANTHER" id="PTHR19384">
    <property type="entry name" value="NITRIC OXIDE SYNTHASE-RELATED"/>
    <property type="match status" value="1"/>
</dbReference>
<dbReference type="InterPro" id="IPR001094">
    <property type="entry name" value="Flavdoxin-like"/>
</dbReference>
<dbReference type="Gene3D" id="1.20.990.10">
    <property type="entry name" value="NADPH-cytochrome p450 Reductase, Chain A, domain 3"/>
    <property type="match status" value="1"/>
</dbReference>
<dbReference type="InterPro" id="IPR039261">
    <property type="entry name" value="FNR_nucleotide-bd"/>
</dbReference>
<dbReference type="OMA" id="DIMSIPR"/>
<dbReference type="InterPro" id="IPR003097">
    <property type="entry name" value="CysJ-like_FAD-binding"/>
</dbReference>
<organism evidence="10 11">
    <name type="scientific">Cyanidioschyzon merolae (strain NIES-3377 / 10D)</name>
    <name type="common">Unicellular red alga</name>
    <dbReference type="NCBI Taxonomy" id="280699"/>
    <lineage>
        <taxon>Eukaryota</taxon>
        <taxon>Rhodophyta</taxon>
        <taxon>Bangiophyceae</taxon>
        <taxon>Cyanidiales</taxon>
        <taxon>Cyanidiaceae</taxon>
        <taxon>Cyanidioschyzon</taxon>
    </lineage>
</organism>
<dbReference type="InterPro" id="IPR017927">
    <property type="entry name" value="FAD-bd_FR_type"/>
</dbReference>
<dbReference type="Gene3D" id="2.40.30.10">
    <property type="entry name" value="Translation factors"/>
    <property type="match status" value="1"/>
</dbReference>
<dbReference type="eggNOG" id="KOG1159">
    <property type="taxonomic scope" value="Eukaryota"/>
</dbReference>
<gene>
    <name evidence="10" type="ORF">CYME_CMF020C</name>
</gene>
<dbReference type="InterPro" id="IPR023173">
    <property type="entry name" value="NADPH_Cyt_P450_Rdtase_alpha"/>
</dbReference>
<proteinExistence type="predicted"/>
<dbReference type="AlphaFoldDB" id="M1VB21"/>
<keyword evidence="6" id="KW-0521">NADP</keyword>
<evidence type="ECO:0000256" key="3">
    <source>
        <dbReference type="ARBA" id="ARBA00022630"/>
    </source>
</evidence>
<accession>M1VB21</accession>
<dbReference type="InterPro" id="IPR001709">
    <property type="entry name" value="Flavoprot_Pyr_Nucl_cyt_Rdtase"/>
</dbReference>
<keyword evidence="5" id="KW-0274">FAD</keyword>
<comment type="cofactor">
    <cofactor evidence="2">
        <name>FAD</name>
        <dbReference type="ChEBI" id="CHEBI:57692"/>
    </cofactor>
</comment>
<dbReference type="Proteomes" id="UP000007014">
    <property type="component" value="Chromosome 6"/>
</dbReference>
<reference evidence="10 11" key="2">
    <citation type="journal article" date="2007" name="BMC Biol.">
        <title>A 100%-complete sequence reveals unusually simple genomic features in the hot-spring red alga Cyanidioschyzon merolae.</title>
        <authorList>
            <person name="Nozaki H."/>
            <person name="Takano H."/>
            <person name="Misumi O."/>
            <person name="Terasawa K."/>
            <person name="Matsuzaki M."/>
            <person name="Maruyama S."/>
            <person name="Nishida K."/>
            <person name="Yagisawa F."/>
            <person name="Yoshida Y."/>
            <person name="Fujiwara T."/>
            <person name="Takio S."/>
            <person name="Tamura K."/>
            <person name="Chung S.J."/>
            <person name="Nakamura S."/>
            <person name="Kuroiwa H."/>
            <person name="Tanaka K."/>
            <person name="Sato N."/>
            <person name="Kuroiwa T."/>
        </authorList>
    </citation>
    <scope>NUCLEOTIDE SEQUENCE [LARGE SCALE GENOMIC DNA]</scope>
    <source>
        <strain evidence="10 11">10D</strain>
    </source>
</reference>
<comment type="cofactor">
    <cofactor evidence="1">
        <name>FMN</name>
        <dbReference type="ChEBI" id="CHEBI:58210"/>
    </cofactor>
</comment>
<evidence type="ECO:0000313" key="11">
    <source>
        <dbReference type="Proteomes" id="UP000007014"/>
    </source>
</evidence>
<feature type="domain" description="FAD-binding FR-type" evidence="9">
    <location>
        <begin position="175"/>
        <end position="415"/>
    </location>
</feature>
<dbReference type="PROSITE" id="PS51384">
    <property type="entry name" value="FAD_FR"/>
    <property type="match status" value="1"/>
</dbReference>
<evidence type="ECO:0000259" key="9">
    <source>
        <dbReference type="PROSITE" id="PS51384"/>
    </source>
</evidence>
<dbReference type="InterPro" id="IPR029039">
    <property type="entry name" value="Flavoprotein-like_sf"/>
</dbReference>
<feature type="domain" description="Flavodoxin-like" evidence="8">
    <location>
        <begin position="9"/>
        <end position="147"/>
    </location>
</feature>
<keyword evidence="3" id="KW-0285">Flavoprotein</keyword>
<dbReference type="PRINTS" id="PR00371">
    <property type="entry name" value="FPNCR"/>
</dbReference>
<evidence type="ECO:0000256" key="2">
    <source>
        <dbReference type="ARBA" id="ARBA00001974"/>
    </source>
</evidence>
<reference evidence="10 11" key="1">
    <citation type="journal article" date="2004" name="Nature">
        <title>Genome sequence of the ultrasmall unicellular red alga Cyanidioschyzon merolae 10D.</title>
        <authorList>
            <person name="Matsuzaki M."/>
            <person name="Misumi O."/>
            <person name="Shin-i T."/>
            <person name="Maruyama S."/>
            <person name="Takahara M."/>
            <person name="Miyagishima S."/>
            <person name="Mori T."/>
            <person name="Nishida K."/>
            <person name="Yagisawa F."/>
            <person name="Nishida K."/>
            <person name="Yoshida Y."/>
            <person name="Nishimura Y."/>
            <person name="Nakao S."/>
            <person name="Kobayashi T."/>
            <person name="Momoyama Y."/>
            <person name="Higashiyama T."/>
            <person name="Minoda A."/>
            <person name="Sano M."/>
            <person name="Nomoto H."/>
            <person name="Oishi K."/>
            <person name="Hayashi H."/>
            <person name="Ohta F."/>
            <person name="Nishizaka S."/>
            <person name="Haga S."/>
            <person name="Miura S."/>
            <person name="Morishita T."/>
            <person name="Kabeya Y."/>
            <person name="Terasawa K."/>
            <person name="Suzuki Y."/>
            <person name="Ishii Y."/>
            <person name="Asakawa S."/>
            <person name="Takano H."/>
            <person name="Ohta N."/>
            <person name="Kuroiwa H."/>
            <person name="Tanaka K."/>
            <person name="Shimizu N."/>
            <person name="Sugano S."/>
            <person name="Sato N."/>
            <person name="Nozaki H."/>
            <person name="Ogasawara N."/>
            <person name="Kohara Y."/>
            <person name="Kuroiwa T."/>
        </authorList>
    </citation>
    <scope>NUCLEOTIDE SEQUENCE [LARGE SCALE GENOMIC DNA]</scope>
    <source>
        <strain evidence="10 11">10D</strain>
    </source>
</reference>
<dbReference type="STRING" id="280699.M1VB21"/>
<dbReference type="KEGG" id="cme:CYME_CMF020C"/>
<evidence type="ECO:0000313" key="10">
    <source>
        <dbReference type="EMBL" id="BAM79412.1"/>
    </source>
</evidence>
<dbReference type="HOGENOM" id="CLU_001570_17_6_1"/>
<keyword evidence="4" id="KW-0288">FMN</keyword>
<dbReference type="PRINTS" id="PR00369">
    <property type="entry name" value="FLAVODOXIN"/>
</dbReference>
<dbReference type="InterPro" id="IPR017938">
    <property type="entry name" value="Riboflavin_synthase-like_b-brl"/>
</dbReference>
<dbReference type="SUPFAM" id="SSF63380">
    <property type="entry name" value="Riboflavin synthase domain-like"/>
    <property type="match status" value="1"/>
</dbReference>